<evidence type="ECO:0000256" key="2">
    <source>
        <dbReference type="ARBA" id="ARBA00023242"/>
    </source>
</evidence>
<dbReference type="FunFam" id="1.10.246.20:FF:000003">
    <property type="entry name" value="Mediator of RNA polymerase II transcription subunit 15a"/>
    <property type="match status" value="1"/>
</dbReference>
<dbReference type="Pfam" id="PF16987">
    <property type="entry name" value="KIX_2"/>
    <property type="match status" value="1"/>
</dbReference>
<evidence type="ECO:0000313" key="5">
    <source>
        <dbReference type="Proteomes" id="UP000775213"/>
    </source>
</evidence>
<dbReference type="InterPro" id="IPR036546">
    <property type="entry name" value="MED15_KIX"/>
</dbReference>
<dbReference type="GO" id="GO:0005634">
    <property type="term" value="C:nucleus"/>
    <property type="evidence" value="ECO:0007669"/>
    <property type="project" value="UniProtKB-SubCell"/>
</dbReference>
<comment type="subcellular location">
    <subcellularLocation>
        <location evidence="1">Nucleus</location>
    </subcellularLocation>
</comment>
<proteinExistence type="predicted"/>
<keyword evidence="5" id="KW-1185">Reference proteome</keyword>
<reference evidence="4 5" key="1">
    <citation type="journal article" date="2021" name="Hortic Res">
        <title>Chromosome-scale assembly of the Dendrobium chrysotoxum genome enhances the understanding of orchid evolution.</title>
        <authorList>
            <person name="Zhang Y."/>
            <person name="Zhang G.Q."/>
            <person name="Zhang D."/>
            <person name="Liu X.D."/>
            <person name="Xu X.Y."/>
            <person name="Sun W.H."/>
            <person name="Yu X."/>
            <person name="Zhu X."/>
            <person name="Wang Z.W."/>
            <person name="Zhao X."/>
            <person name="Zhong W.Y."/>
            <person name="Chen H."/>
            <person name="Yin W.L."/>
            <person name="Huang T."/>
            <person name="Niu S.C."/>
            <person name="Liu Z.J."/>
        </authorList>
    </citation>
    <scope>NUCLEOTIDE SEQUENCE [LARGE SCALE GENOMIC DNA]</scope>
    <source>
        <strain evidence="4">Lindl</strain>
    </source>
</reference>
<feature type="domain" description="Mediator complex subunit 15 KIX" evidence="3">
    <location>
        <begin position="68"/>
        <end position="145"/>
    </location>
</feature>
<keyword evidence="2" id="KW-0539">Nucleus</keyword>
<sequence>MNFFACFDDIGSEITTRGIHPILADHCYRHLLFIRREPPLQPSLLCTMENNNWRPAQGETPSMEVPSSDWRSQLQPEARQRIVNKIMDTLRRHLPLAAPEGMTELKKIAVRFEEKIYAAAVNQSDYLRKISLKMLSMETMTQQNTPMNSQPGDNDESVCIPHHSTSLDGHSSNQEVPRYRLFQILLMLGEINRTLHIAW</sequence>
<dbReference type="PANTHER" id="PTHR33137">
    <property type="entry name" value="MEDIATOR OF RNA POLYMERASE II TRANSCRIPTION SUBUNIT 15A-RELATED"/>
    <property type="match status" value="1"/>
</dbReference>
<evidence type="ECO:0000313" key="4">
    <source>
        <dbReference type="EMBL" id="KAH0451665.1"/>
    </source>
</evidence>
<dbReference type="EMBL" id="JAGFBR010000017">
    <property type="protein sequence ID" value="KAH0451665.1"/>
    <property type="molecule type" value="Genomic_DNA"/>
</dbReference>
<dbReference type="SUPFAM" id="SSF47040">
    <property type="entry name" value="Kix domain of CBP (creb binding protein)"/>
    <property type="match status" value="1"/>
</dbReference>
<dbReference type="InterPro" id="IPR036529">
    <property type="entry name" value="KIX_dom_sf"/>
</dbReference>
<name>A0AAV7FPV7_DENCH</name>
<dbReference type="GO" id="GO:0003713">
    <property type="term" value="F:transcription coactivator activity"/>
    <property type="evidence" value="ECO:0007669"/>
    <property type="project" value="InterPro"/>
</dbReference>
<evidence type="ECO:0000259" key="3">
    <source>
        <dbReference type="Pfam" id="PF16987"/>
    </source>
</evidence>
<protein>
    <recommendedName>
        <fullName evidence="3">Mediator complex subunit 15 KIX domain-containing protein</fullName>
    </recommendedName>
</protein>
<gene>
    <name evidence="4" type="ORF">IEQ34_018964</name>
</gene>
<evidence type="ECO:0000256" key="1">
    <source>
        <dbReference type="ARBA" id="ARBA00004123"/>
    </source>
</evidence>
<comment type="caution">
    <text evidence="4">The sequence shown here is derived from an EMBL/GenBank/DDBJ whole genome shotgun (WGS) entry which is preliminary data.</text>
</comment>
<dbReference type="AlphaFoldDB" id="A0AAV7FPV7"/>
<dbReference type="Gene3D" id="1.10.246.20">
    <property type="entry name" value="Coactivator CBP, KIX domain"/>
    <property type="match status" value="1"/>
</dbReference>
<dbReference type="PANTHER" id="PTHR33137:SF4">
    <property type="entry name" value="MEDIATOR OF RNA POLYMERASE II TRANSCRIPTION SUBUNIT 15A-RELATED"/>
    <property type="match status" value="1"/>
</dbReference>
<dbReference type="GO" id="GO:0031490">
    <property type="term" value="F:chromatin DNA binding"/>
    <property type="evidence" value="ECO:0007669"/>
    <property type="project" value="InterPro"/>
</dbReference>
<accession>A0AAV7FPV7</accession>
<dbReference type="InterPro" id="IPR044661">
    <property type="entry name" value="MED15a/b/c-like"/>
</dbReference>
<organism evidence="4 5">
    <name type="scientific">Dendrobium chrysotoxum</name>
    <name type="common">Orchid</name>
    <dbReference type="NCBI Taxonomy" id="161865"/>
    <lineage>
        <taxon>Eukaryota</taxon>
        <taxon>Viridiplantae</taxon>
        <taxon>Streptophyta</taxon>
        <taxon>Embryophyta</taxon>
        <taxon>Tracheophyta</taxon>
        <taxon>Spermatophyta</taxon>
        <taxon>Magnoliopsida</taxon>
        <taxon>Liliopsida</taxon>
        <taxon>Asparagales</taxon>
        <taxon>Orchidaceae</taxon>
        <taxon>Epidendroideae</taxon>
        <taxon>Malaxideae</taxon>
        <taxon>Dendrobiinae</taxon>
        <taxon>Dendrobium</taxon>
    </lineage>
</organism>
<dbReference type="Proteomes" id="UP000775213">
    <property type="component" value="Unassembled WGS sequence"/>
</dbReference>